<gene>
    <name evidence="1" type="ORF">E4U57_003605</name>
</gene>
<dbReference type="EMBL" id="SRPR01000027">
    <property type="protein sequence ID" value="KAG5965828.1"/>
    <property type="molecule type" value="Genomic_DNA"/>
</dbReference>
<reference evidence="1 2" key="1">
    <citation type="journal article" date="2020" name="bioRxiv">
        <title>Whole genome comparisons of ergot fungi reveals the divergence and evolution of species within the genus Claviceps are the result of varying mechanisms driving genome evolution and host range expansion.</title>
        <authorList>
            <person name="Wyka S.A."/>
            <person name="Mondo S.J."/>
            <person name="Liu M."/>
            <person name="Dettman J."/>
            <person name="Nalam V."/>
            <person name="Broders K.D."/>
        </authorList>
    </citation>
    <scope>NUCLEOTIDE SEQUENCE [LARGE SCALE GENOMIC DNA]</scope>
    <source>
        <strain evidence="1 2">LM583</strain>
    </source>
</reference>
<proteinExistence type="predicted"/>
<accession>A0ABQ7PJK5</accession>
<evidence type="ECO:0000313" key="1">
    <source>
        <dbReference type="EMBL" id="KAG5965828.1"/>
    </source>
</evidence>
<organism evidence="1 2">
    <name type="scientific">Claviceps arundinis</name>
    <dbReference type="NCBI Taxonomy" id="1623583"/>
    <lineage>
        <taxon>Eukaryota</taxon>
        <taxon>Fungi</taxon>
        <taxon>Dikarya</taxon>
        <taxon>Ascomycota</taxon>
        <taxon>Pezizomycotina</taxon>
        <taxon>Sordariomycetes</taxon>
        <taxon>Hypocreomycetidae</taxon>
        <taxon>Hypocreales</taxon>
        <taxon>Clavicipitaceae</taxon>
        <taxon>Claviceps</taxon>
    </lineage>
</organism>
<sequence>MFHACHDLECLPWAMAGRCNSSMPVNFLTDGQDAMRHTIWHWGEQGCSTAGQDLFGRRSRCRDPSAVRVNADIIFGLILRTLVSYRLSRSKDSRAAEEL</sequence>
<keyword evidence="2" id="KW-1185">Reference proteome</keyword>
<protein>
    <submittedName>
        <fullName evidence="1">Uncharacterized protein</fullName>
    </submittedName>
</protein>
<comment type="caution">
    <text evidence="1">The sequence shown here is derived from an EMBL/GenBank/DDBJ whole genome shotgun (WGS) entry which is preliminary data.</text>
</comment>
<dbReference type="Proteomes" id="UP000742024">
    <property type="component" value="Unassembled WGS sequence"/>
</dbReference>
<name>A0ABQ7PJK5_9HYPO</name>
<evidence type="ECO:0000313" key="2">
    <source>
        <dbReference type="Proteomes" id="UP000742024"/>
    </source>
</evidence>